<dbReference type="GO" id="GO:0003677">
    <property type="term" value="F:DNA binding"/>
    <property type="evidence" value="ECO:0007669"/>
    <property type="project" value="InterPro"/>
</dbReference>
<dbReference type="InterPro" id="IPR001387">
    <property type="entry name" value="Cro/C1-type_HTH"/>
</dbReference>
<comment type="caution">
    <text evidence="2">The sequence shown here is derived from an EMBL/GenBank/DDBJ whole genome shotgun (WGS) entry which is preliminary data.</text>
</comment>
<evidence type="ECO:0000313" key="3">
    <source>
        <dbReference type="Proteomes" id="UP001165124"/>
    </source>
</evidence>
<dbReference type="InterPro" id="IPR010982">
    <property type="entry name" value="Lambda_DNA-bd_dom_sf"/>
</dbReference>
<accession>A0A9W6PWH9</accession>
<evidence type="ECO:0000259" key="1">
    <source>
        <dbReference type="PROSITE" id="PS50943"/>
    </source>
</evidence>
<feature type="domain" description="HTH cro/C1-type" evidence="1">
    <location>
        <begin position="59"/>
        <end position="114"/>
    </location>
</feature>
<organism evidence="2 3">
    <name type="scientific">Actinomadura rubrobrunea</name>
    <dbReference type="NCBI Taxonomy" id="115335"/>
    <lineage>
        <taxon>Bacteria</taxon>
        <taxon>Bacillati</taxon>
        <taxon>Actinomycetota</taxon>
        <taxon>Actinomycetes</taxon>
        <taxon>Streptosporangiales</taxon>
        <taxon>Thermomonosporaceae</taxon>
        <taxon>Actinomadura</taxon>
    </lineage>
</organism>
<name>A0A9W6PWH9_9ACTN</name>
<dbReference type="CDD" id="cd00093">
    <property type="entry name" value="HTH_XRE"/>
    <property type="match status" value="1"/>
</dbReference>
<dbReference type="SMART" id="SM00530">
    <property type="entry name" value="HTH_XRE"/>
    <property type="match status" value="1"/>
</dbReference>
<reference evidence="2" key="1">
    <citation type="submission" date="2023-02" db="EMBL/GenBank/DDBJ databases">
        <title>Actinomadura rubrobrunea NBRC 14622.</title>
        <authorList>
            <person name="Ichikawa N."/>
            <person name="Sato H."/>
            <person name="Tonouchi N."/>
        </authorList>
    </citation>
    <scope>NUCLEOTIDE SEQUENCE</scope>
    <source>
        <strain evidence="2">NBRC 14622</strain>
    </source>
</reference>
<dbReference type="RefSeq" id="WP_227023115.1">
    <property type="nucleotide sequence ID" value="NZ_BSRZ01000005.1"/>
</dbReference>
<gene>
    <name evidence="2" type="ORF">Arub01_27100</name>
</gene>
<keyword evidence="3" id="KW-1185">Reference proteome</keyword>
<evidence type="ECO:0000313" key="2">
    <source>
        <dbReference type="EMBL" id="GLW64466.1"/>
    </source>
</evidence>
<protein>
    <submittedName>
        <fullName evidence="2">Transcriptional regulator</fullName>
    </submittedName>
</protein>
<proteinExistence type="predicted"/>
<dbReference type="EMBL" id="BSRZ01000005">
    <property type="protein sequence ID" value="GLW64466.1"/>
    <property type="molecule type" value="Genomic_DNA"/>
</dbReference>
<dbReference type="Proteomes" id="UP001165124">
    <property type="component" value="Unassembled WGS sequence"/>
</dbReference>
<dbReference type="AlphaFoldDB" id="A0A9W6PWH9"/>
<dbReference type="SUPFAM" id="SSF47413">
    <property type="entry name" value="lambda repressor-like DNA-binding domains"/>
    <property type="match status" value="1"/>
</dbReference>
<dbReference type="PROSITE" id="PS50943">
    <property type="entry name" value="HTH_CROC1"/>
    <property type="match status" value="1"/>
</dbReference>
<sequence>MSDPLAASGVLLVMRRLTEDFGRKEVLPRTVGDEDRIDHARVAMARLADDSARRIGQNVRAARRASGKSLETVAGLVGRSKAWLSKVENGKTRLERRSDIAALAEALEVSADYLLDGPAPEVQPERQVYSLLGLQRVLLDAAPDDPPDIPARPLEVLRAEVHQADMALRDADYATVIRLLTSVIGELYVHAATGDEQARSEALRLVVQACGSDATCMLRHLGEANLAWIAGERGQQAADMLNDPVWRGAAAFGRAHARISANKPRALMVTPRIADEVEPHIGDDPFGQQVYGMLRLSSALACQINNDHQAAADHAAEAARVAERLGEDPNAFELFGPANTGVWRASLAVEAEQPAEALTYADEVQPRFLASKNRRAALCMERARARAMLGHSPKVIYQELRQAERLSPQQTRNNPFIRELVADLLDRFGGRELRGLAWRMNLI</sequence>
<dbReference type="Gene3D" id="1.10.260.40">
    <property type="entry name" value="lambda repressor-like DNA-binding domains"/>
    <property type="match status" value="1"/>
</dbReference>
<dbReference type="Pfam" id="PF13560">
    <property type="entry name" value="HTH_31"/>
    <property type="match status" value="1"/>
</dbReference>